<keyword evidence="1" id="KW-1133">Transmembrane helix</keyword>
<evidence type="ECO:0000313" key="4">
    <source>
        <dbReference type="EMBL" id="NGP88035.1"/>
    </source>
</evidence>
<evidence type="ECO:0000256" key="1">
    <source>
        <dbReference type="SAM" id="Phobius"/>
    </source>
</evidence>
<dbReference type="InterPro" id="IPR012338">
    <property type="entry name" value="Beta-lactam/transpept-like"/>
</dbReference>
<feature type="transmembrane region" description="Helical" evidence="1">
    <location>
        <begin position="504"/>
        <end position="527"/>
    </location>
</feature>
<proteinExistence type="predicted"/>
<feature type="transmembrane region" description="Helical" evidence="1">
    <location>
        <begin position="471"/>
        <end position="492"/>
    </location>
</feature>
<feature type="chain" id="PRO_5026679168" evidence="2">
    <location>
        <begin position="20"/>
        <end position="598"/>
    </location>
</feature>
<dbReference type="Pfam" id="PF00144">
    <property type="entry name" value="Beta-lactamase"/>
    <property type="match status" value="1"/>
</dbReference>
<feature type="signal peptide" evidence="2">
    <location>
        <begin position="1"/>
        <end position="19"/>
    </location>
</feature>
<dbReference type="Gene3D" id="3.40.710.10">
    <property type="entry name" value="DD-peptidase/beta-lactamase superfamily"/>
    <property type="match status" value="1"/>
</dbReference>
<comment type="caution">
    <text evidence="4">The sequence shown here is derived from an EMBL/GenBank/DDBJ whole genome shotgun (WGS) entry which is preliminary data.</text>
</comment>
<dbReference type="PANTHER" id="PTHR46825:SF9">
    <property type="entry name" value="BETA-LACTAMASE-RELATED DOMAIN-CONTAINING PROTEIN"/>
    <property type="match status" value="1"/>
</dbReference>
<dbReference type="AlphaFoldDB" id="A0A6M1T479"/>
<name>A0A6M1T479_9BACT</name>
<keyword evidence="1" id="KW-0812">Transmembrane</keyword>
<reference evidence="4 5" key="1">
    <citation type="submission" date="2020-02" db="EMBL/GenBank/DDBJ databases">
        <title>Aliifodinibius halophilus 2W32, complete genome.</title>
        <authorList>
            <person name="Li Y."/>
            <person name="Wu S."/>
        </authorList>
    </citation>
    <scope>NUCLEOTIDE SEQUENCE [LARGE SCALE GENOMIC DNA]</scope>
    <source>
        <strain evidence="4 5">2W32</strain>
    </source>
</reference>
<accession>A0A6M1T479</accession>
<dbReference type="Proteomes" id="UP000479132">
    <property type="component" value="Unassembled WGS sequence"/>
</dbReference>
<organism evidence="4 5">
    <name type="scientific">Fodinibius halophilus</name>
    <dbReference type="NCBI Taxonomy" id="1736908"/>
    <lineage>
        <taxon>Bacteria</taxon>
        <taxon>Pseudomonadati</taxon>
        <taxon>Balneolota</taxon>
        <taxon>Balneolia</taxon>
        <taxon>Balneolales</taxon>
        <taxon>Balneolaceae</taxon>
        <taxon>Fodinibius</taxon>
    </lineage>
</organism>
<keyword evidence="2" id="KW-0732">Signal</keyword>
<gene>
    <name evidence="4" type="ORF">G3569_06690</name>
</gene>
<dbReference type="EMBL" id="JAALLS010000007">
    <property type="protein sequence ID" value="NGP88035.1"/>
    <property type="molecule type" value="Genomic_DNA"/>
</dbReference>
<dbReference type="PANTHER" id="PTHR46825">
    <property type="entry name" value="D-ALANYL-D-ALANINE-CARBOXYPEPTIDASE/ENDOPEPTIDASE AMPH"/>
    <property type="match status" value="1"/>
</dbReference>
<sequence length="598" mass="67250">MKIFTATLLLLFILQPLKAETNESELDDKIRKLLAEQKLTGIVWSGYSHDGPIMGAAGMANIANGIEMSVDTKVNVGSVTKTVLALGVLRLISEGRLALDANVEKLLPALNWQNSWGGATPIRVQHLLEHTAGLDNIRMWQFLNTKVTPDTPLSDAFTSSHDELLQVRTKPGNQYSYSNMGYTLLGMIIETVTKQPYEDYLKQSLLGPLGMNNSSFHFITQAEDPRLAMGYLEQGVPQPSVPIYLRPAGQFTTTAPDMLRLLEFMLGNGTINQRHFISPELMAMLGKPSSTKAFKEGLDIGHGLALASRDRHGVLSYCHPGTTFGFRAYLCLYPEEDKAFFYAINTDNEKADYERFNQLFIEQLEVKPVKQVKTTSVPKDLSDYTGLYVLSPNNMAQFAWLDWMFNSIWLSEQNGYLVIRSLQQPERRLEAINTTLFRDTNRQLASHIFITNEEGIKLSNGLKTYQKASPFLLLINWVGLILGLLGLVYILLRGTWLVLHRKRTIPTALLLPYLNIVLFAVPAYLYFHQHFLEFGNKTAASISLATFTGMIPIVLLISIVLMIKNKPANKFDYLGLGALLQLCLVLVYWDVLPMIFWS</sequence>
<feature type="transmembrane region" description="Helical" evidence="1">
    <location>
        <begin position="573"/>
        <end position="597"/>
    </location>
</feature>
<feature type="domain" description="Beta-lactamase-related" evidence="3">
    <location>
        <begin position="26"/>
        <end position="352"/>
    </location>
</feature>
<evidence type="ECO:0000256" key="2">
    <source>
        <dbReference type="SAM" id="SignalP"/>
    </source>
</evidence>
<protein>
    <submittedName>
        <fullName evidence="4">Beta-lactamase family protein</fullName>
    </submittedName>
</protein>
<keyword evidence="1" id="KW-0472">Membrane</keyword>
<keyword evidence="5" id="KW-1185">Reference proteome</keyword>
<dbReference type="InterPro" id="IPR001466">
    <property type="entry name" value="Beta-lactam-related"/>
</dbReference>
<feature type="transmembrane region" description="Helical" evidence="1">
    <location>
        <begin position="539"/>
        <end position="561"/>
    </location>
</feature>
<evidence type="ECO:0000313" key="5">
    <source>
        <dbReference type="Proteomes" id="UP000479132"/>
    </source>
</evidence>
<evidence type="ECO:0000259" key="3">
    <source>
        <dbReference type="Pfam" id="PF00144"/>
    </source>
</evidence>
<dbReference type="InterPro" id="IPR050491">
    <property type="entry name" value="AmpC-like"/>
</dbReference>
<dbReference type="SUPFAM" id="SSF56601">
    <property type="entry name" value="beta-lactamase/transpeptidase-like"/>
    <property type="match status" value="1"/>
</dbReference>